<proteinExistence type="predicted"/>
<keyword evidence="1" id="KW-0813">Transport</keyword>
<dbReference type="InterPro" id="IPR003439">
    <property type="entry name" value="ABC_transporter-like_ATP-bd"/>
</dbReference>
<dbReference type="GO" id="GO:0005524">
    <property type="term" value="F:ATP binding"/>
    <property type="evidence" value="ECO:0007669"/>
    <property type="project" value="UniProtKB-KW"/>
</dbReference>
<dbReference type="InterPro" id="IPR027417">
    <property type="entry name" value="P-loop_NTPase"/>
</dbReference>
<sequence length="306" mass="35141">MRMLITEGLNMIYKKDGKIALKDVNINIEKGEFAALLGQNGAGKTTLINILSGNVKKTSGKIYIGGYDLDKNELETKKLLGVVPQESGFDNFFSVEEVLKKQSGYFGIKRNKEYIHHLLNQLNLFEKRNNYIRELSGGMKRRFQMAKALVHKPEIFILDEPTAGVDIEMRHNMYDFLLELHKSGLTIILTTHYIEEAERLCDRIMVINSGEIVADEPKEILMDRFGREVRVSICFDGPVDAQEWESLKKFHAEVTHHNQIDFKVDKAKLPVLLNAIALKRGDFVDISIEREKLEDVYLQLIKSRKE</sequence>
<evidence type="ECO:0000256" key="2">
    <source>
        <dbReference type="ARBA" id="ARBA00022741"/>
    </source>
</evidence>
<dbReference type="Proteomes" id="UP000184251">
    <property type="component" value="Unassembled WGS sequence"/>
</dbReference>
<dbReference type="PROSITE" id="PS00211">
    <property type="entry name" value="ABC_TRANSPORTER_1"/>
    <property type="match status" value="1"/>
</dbReference>
<protein>
    <submittedName>
        <fullName evidence="5">ABC-2 type transport system ATP-binding protein</fullName>
    </submittedName>
</protein>
<dbReference type="EMBL" id="FQTU01000001">
    <property type="protein sequence ID" value="SHE29561.1"/>
    <property type="molecule type" value="Genomic_DNA"/>
</dbReference>
<keyword evidence="3 5" id="KW-0067">ATP-binding</keyword>
<gene>
    <name evidence="5" type="ORF">SAMN02746064_00196</name>
</gene>
<keyword evidence="6" id="KW-1185">Reference proteome</keyword>
<dbReference type="STRING" id="1120975.SAMN02746064_00196"/>
<organism evidence="5 6">
    <name type="scientific">Alkalibacter saccharofermentans DSM 14828</name>
    <dbReference type="NCBI Taxonomy" id="1120975"/>
    <lineage>
        <taxon>Bacteria</taxon>
        <taxon>Bacillati</taxon>
        <taxon>Bacillota</taxon>
        <taxon>Clostridia</taxon>
        <taxon>Eubacteriales</taxon>
        <taxon>Eubacteriaceae</taxon>
        <taxon>Alkalibacter</taxon>
    </lineage>
</organism>
<dbReference type="SMART" id="SM00382">
    <property type="entry name" value="AAA"/>
    <property type="match status" value="1"/>
</dbReference>
<reference evidence="5 6" key="1">
    <citation type="submission" date="2016-11" db="EMBL/GenBank/DDBJ databases">
        <authorList>
            <person name="Jaros S."/>
            <person name="Januszkiewicz K."/>
            <person name="Wedrychowicz H."/>
        </authorList>
    </citation>
    <scope>NUCLEOTIDE SEQUENCE [LARGE SCALE GENOMIC DNA]</scope>
    <source>
        <strain evidence="5 6">DSM 14828</strain>
    </source>
</reference>
<name>A0A1M4SBJ6_9FIRM</name>
<dbReference type="AlphaFoldDB" id="A0A1M4SBJ6"/>
<dbReference type="PROSITE" id="PS50893">
    <property type="entry name" value="ABC_TRANSPORTER_2"/>
    <property type="match status" value="1"/>
</dbReference>
<evidence type="ECO:0000313" key="5">
    <source>
        <dbReference type="EMBL" id="SHE29561.1"/>
    </source>
</evidence>
<dbReference type="InterPro" id="IPR003593">
    <property type="entry name" value="AAA+_ATPase"/>
</dbReference>
<evidence type="ECO:0000256" key="3">
    <source>
        <dbReference type="ARBA" id="ARBA00022840"/>
    </source>
</evidence>
<dbReference type="Pfam" id="PF00005">
    <property type="entry name" value="ABC_tran"/>
    <property type="match status" value="1"/>
</dbReference>
<accession>A0A1M4SBJ6</accession>
<dbReference type="Gene3D" id="3.40.50.300">
    <property type="entry name" value="P-loop containing nucleotide triphosphate hydrolases"/>
    <property type="match status" value="1"/>
</dbReference>
<dbReference type="InterPro" id="IPR050763">
    <property type="entry name" value="ABC_transporter_ATP-binding"/>
</dbReference>
<keyword evidence="2" id="KW-0547">Nucleotide-binding</keyword>
<dbReference type="CDD" id="cd03263">
    <property type="entry name" value="ABC_subfamily_A"/>
    <property type="match status" value="1"/>
</dbReference>
<evidence type="ECO:0000256" key="1">
    <source>
        <dbReference type="ARBA" id="ARBA00022448"/>
    </source>
</evidence>
<feature type="domain" description="ABC transporter" evidence="4">
    <location>
        <begin position="6"/>
        <end position="234"/>
    </location>
</feature>
<dbReference type="PANTHER" id="PTHR42711">
    <property type="entry name" value="ABC TRANSPORTER ATP-BINDING PROTEIN"/>
    <property type="match status" value="1"/>
</dbReference>
<dbReference type="InterPro" id="IPR017871">
    <property type="entry name" value="ABC_transporter-like_CS"/>
</dbReference>
<evidence type="ECO:0000259" key="4">
    <source>
        <dbReference type="PROSITE" id="PS50893"/>
    </source>
</evidence>
<dbReference type="GO" id="GO:0016887">
    <property type="term" value="F:ATP hydrolysis activity"/>
    <property type="evidence" value="ECO:0007669"/>
    <property type="project" value="InterPro"/>
</dbReference>
<dbReference type="SUPFAM" id="SSF52540">
    <property type="entry name" value="P-loop containing nucleoside triphosphate hydrolases"/>
    <property type="match status" value="1"/>
</dbReference>
<dbReference type="PANTHER" id="PTHR42711:SF15">
    <property type="entry name" value="ABC-TYPE MULTIDRUG TRANSPORT SYSTEM, ATPASE COMPONENT"/>
    <property type="match status" value="1"/>
</dbReference>
<evidence type="ECO:0000313" key="6">
    <source>
        <dbReference type="Proteomes" id="UP000184251"/>
    </source>
</evidence>